<proteinExistence type="predicted"/>
<organism evidence="1 2">
    <name type="scientific">Petralouisia muris</name>
    <dbReference type="NCBI Taxonomy" id="3032872"/>
    <lineage>
        <taxon>Bacteria</taxon>
        <taxon>Bacillati</taxon>
        <taxon>Bacillota</taxon>
        <taxon>Clostridia</taxon>
        <taxon>Lachnospirales</taxon>
        <taxon>Lachnospiraceae</taxon>
        <taxon>Petralouisia</taxon>
    </lineage>
</organism>
<accession>A0AC61RVA5</accession>
<keyword evidence="2" id="KW-1185">Reference proteome</keyword>
<name>A0AC61RVA5_9FIRM</name>
<evidence type="ECO:0000313" key="1">
    <source>
        <dbReference type="EMBL" id="TGY95614.1"/>
    </source>
</evidence>
<dbReference type="Proteomes" id="UP000304953">
    <property type="component" value="Unassembled WGS sequence"/>
</dbReference>
<reference evidence="1" key="1">
    <citation type="submission" date="2019-04" db="EMBL/GenBank/DDBJ databases">
        <title>Microbes associate with the intestines of laboratory mice.</title>
        <authorList>
            <person name="Navarre W."/>
            <person name="Wong E."/>
            <person name="Huang K."/>
            <person name="Tropini C."/>
            <person name="Ng K."/>
            <person name="Yu B."/>
        </authorList>
    </citation>
    <scope>NUCLEOTIDE SEQUENCE</scope>
    <source>
        <strain evidence="1">NM01_1-7b</strain>
    </source>
</reference>
<gene>
    <name evidence="1" type="ORF">E5329_13615</name>
</gene>
<sequence>MDRKYNFPIKKCPRCGGTMFTVRQRISGNGEYYVDMATGEIESTELHSGLTYRNTGKYAVCTDCGKRLFKIDDSLNVIE</sequence>
<comment type="caution">
    <text evidence="1">The sequence shown here is derived from an EMBL/GenBank/DDBJ whole genome shotgun (WGS) entry which is preliminary data.</text>
</comment>
<evidence type="ECO:0000313" key="2">
    <source>
        <dbReference type="Proteomes" id="UP000304953"/>
    </source>
</evidence>
<protein>
    <submittedName>
        <fullName evidence="1">Uncharacterized protein</fullName>
    </submittedName>
</protein>
<dbReference type="EMBL" id="SRYA01000026">
    <property type="protein sequence ID" value="TGY95614.1"/>
    <property type="molecule type" value="Genomic_DNA"/>
</dbReference>